<reference evidence="2 3" key="1">
    <citation type="submission" date="2019-09" db="EMBL/GenBank/DDBJ databases">
        <title>Consistent, comparative and evidence-based genome assembly and annotation for Cryptosporidium parvum, C. hominis and C. tyzzeri.</title>
        <authorList>
            <person name="Baptista R.P."/>
            <person name="Li Y."/>
            <person name="Sateriale A."/>
            <person name="Ansell B."/>
            <person name="Jex A."/>
            <person name="Sanders M."/>
            <person name="Brooks K."/>
            <person name="Tracey A."/>
            <person name="Berriman M."/>
            <person name="Striepen B."/>
            <person name="Cotton J.A."/>
            <person name="Kissinger J.C."/>
        </authorList>
    </citation>
    <scope>NUCLEOTIDE SEQUENCE [LARGE SCALE GENOMIC DNA]</scope>
    <source>
        <strain evidence="2 3">IOWA-ATCC</strain>
    </source>
</reference>
<organism evidence="2 3">
    <name type="scientific">Cryptosporidium parvum</name>
    <dbReference type="NCBI Taxonomy" id="5807"/>
    <lineage>
        <taxon>Eukaryota</taxon>
        <taxon>Sar</taxon>
        <taxon>Alveolata</taxon>
        <taxon>Apicomplexa</taxon>
        <taxon>Conoidasida</taxon>
        <taxon>Coccidia</taxon>
        <taxon>Eucoccidiorida</taxon>
        <taxon>Eimeriorina</taxon>
        <taxon>Cryptosporidiidae</taxon>
        <taxon>Cryptosporidium</taxon>
    </lineage>
</organism>
<accession>A0A7S7RET4</accession>
<protein>
    <submittedName>
        <fullName evidence="2">Uncharacterized protein</fullName>
    </submittedName>
</protein>
<name>A0A7S7RET4_CRYPV</name>
<dbReference type="Proteomes" id="UP000593906">
    <property type="component" value="Chromosome 8"/>
</dbReference>
<dbReference type="VEuPathDB" id="CryptoDB:CPATCC_0003790"/>
<dbReference type="EMBL" id="CP044415">
    <property type="protein sequence ID" value="QOY40123.1"/>
    <property type="molecule type" value="Genomic_DNA"/>
</dbReference>
<gene>
    <name evidence="2" type="ORF">CPATCC_004206</name>
</gene>
<dbReference type="AlphaFoldDB" id="A0A7S7RET4"/>
<sequence>MKISGKTIVCREQFAKLAFITVRMKSNLILVPILTFLIFFNFVDSSSIDHAQVKHVESIRDSIFEDILAQMNLTNEKILKDEQMNLYYIYFNETSAYEHEKCDYQINTLKFVNKTHTCYILGDKNNKLFDELSFIINQDRNSTDEIYLKDLYNIKNISKITDKLELENTNSRVNFGIQSQPNFRSLASFHELNHNEINYRRNKLKRRYLDDDMDDSKLSKKEKKKRKKRKKMLKKREKELREKRKKYRSPLDKLRSTMKWMACIEISLAVCSCCFALVQAVVLPFISPIPFGSRIQPMNGQQIRGFEDYGFYGGFQQSNGVYNGFPLNNGNINGSHLSCNGNCNCNNGIKGTLGNTLGISGSIIGNNLFSRMGQLQRNGNA</sequence>
<evidence type="ECO:0000313" key="3">
    <source>
        <dbReference type="Proteomes" id="UP000593906"/>
    </source>
</evidence>
<evidence type="ECO:0000256" key="1">
    <source>
        <dbReference type="SAM" id="MobiDB-lite"/>
    </source>
</evidence>
<evidence type="ECO:0000313" key="2">
    <source>
        <dbReference type="EMBL" id="QOY40123.1"/>
    </source>
</evidence>
<feature type="compositionally biased region" description="Basic residues" evidence="1">
    <location>
        <begin position="220"/>
        <end position="235"/>
    </location>
</feature>
<feature type="region of interest" description="Disordered" evidence="1">
    <location>
        <begin position="215"/>
        <end position="248"/>
    </location>
</feature>
<proteinExistence type="predicted"/>